<gene>
    <name evidence="4" type="primary">HDLBP_8</name>
    <name evidence="4" type="ORF">E2C01_002811</name>
</gene>
<keyword evidence="1" id="KW-0694">RNA-binding</keyword>
<protein>
    <submittedName>
        <fullName evidence="4">Vigilin</fullName>
    </submittedName>
</protein>
<feature type="compositionally biased region" description="Low complexity" evidence="2">
    <location>
        <begin position="148"/>
        <end position="162"/>
    </location>
</feature>
<feature type="compositionally biased region" description="Basic and acidic residues" evidence="2">
    <location>
        <begin position="175"/>
        <end position="197"/>
    </location>
</feature>
<keyword evidence="5" id="KW-1185">Reference proteome</keyword>
<accession>A0A5B7CLA2</accession>
<dbReference type="Pfam" id="PF00013">
    <property type="entry name" value="KH_1"/>
    <property type="match status" value="2"/>
</dbReference>
<reference evidence="4 5" key="1">
    <citation type="submission" date="2019-05" db="EMBL/GenBank/DDBJ databases">
        <title>Another draft genome of Portunus trituberculatus and its Hox gene families provides insights of decapod evolution.</title>
        <authorList>
            <person name="Jeong J.-H."/>
            <person name="Song I."/>
            <person name="Kim S."/>
            <person name="Choi T."/>
            <person name="Kim D."/>
            <person name="Ryu S."/>
            <person name="Kim W."/>
        </authorList>
    </citation>
    <scope>NUCLEOTIDE SEQUENCE [LARGE SCALE GENOMIC DNA]</scope>
    <source>
        <tissue evidence="4">Muscle</tissue>
    </source>
</reference>
<comment type="caution">
    <text evidence="4">The sequence shown here is derived from an EMBL/GenBank/DDBJ whole genome shotgun (WGS) entry which is preliminary data.</text>
</comment>
<feature type="region of interest" description="Disordered" evidence="2">
    <location>
        <begin position="34"/>
        <end position="197"/>
    </location>
</feature>
<name>A0A5B7CLA2_PORTR</name>
<dbReference type="GO" id="GO:0003723">
    <property type="term" value="F:RNA binding"/>
    <property type="evidence" value="ECO:0007669"/>
    <property type="project" value="UniProtKB-UniRule"/>
</dbReference>
<sequence>MRALGSEGSPSARVRILGLKRLKRLLCCCWGGARQRAEEEEESLPVRCGDSSESESPQGSSGKDTGGASCAGGMEIQAHCSATTAIPTLPPKAQRLPRNRKESRWANQSQREEPVNKLPVRCGHPSESQSQQGSSGEGSGRVSYASITKTQTPRCTTTAATPVPQPPKPHRTPRNCKDSGRREEGRDRVRDSWRESTVRVAVPVPPKKRRHVIGTRGDAIRQLQQQYPAVRVSVPRPQDITSGQITIVGPKAQADAATLHITRRLQALEEENLHRAEARCQERQRVVVKVEVPPTMRRHVVGGGGEALRRLAQAHPAVRVTVPPPSDTRTASVTISGPRQEAALAADRIKASVQAAIQRQCQSQFRRQRRYKQGKQSQEGGNAQAAREFQSVPGKDMNDPE</sequence>
<dbReference type="EMBL" id="VSRR010000105">
    <property type="protein sequence ID" value="MPC10180.1"/>
    <property type="molecule type" value="Genomic_DNA"/>
</dbReference>
<dbReference type="SUPFAM" id="SSF54791">
    <property type="entry name" value="Eukaryotic type KH-domain (KH-domain type I)"/>
    <property type="match status" value="2"/>
</dbReference>
<feature type="region of interest" description="Disordered" evidence="2">
    <location>
        <begin position="365"/>
        <end position="401"/>
    </location>
</feature>
<feature type="domain" description="K Homology" evidence="3">
    <location>
        <begin position="196"/>
        <end position="266"/>
    </location>
</feature>
<dbReference type="Gene3D" id="3.30.1370.10">
    <property type="entry name" value="K Homology domain, type 1"/>
    <property type="match status" value="2"/>
</dbReference>
<proteinExistence type="predicted"/>
<evidence type="ECO:0000313" key="5">
    <source>
        <dbReference type="Proteomes" id="UP000324222"/>
    </source>
</evidence>
<evidence type="ECO:0000313" key="4">
    <source>
        <dbReference type="EMBL" id="MPC10180.1"/>
    </source>
</evidence>
<dbReference type="PROSITE" id="PS50084">
    <property type="entry name" value="KH_TYPE_1"/>
    <property type="match status" value="2"/>
</dbReference>
<dbReference type="InterPro" id="IPR004088">
    <property type="entry name" value="KH_dom_type_1"/>
</dbReference>
<organism evidence="4 5">
    <name type="scientific">Portunus trituberculatus</name>
    <name type="common">Swimming crab</name>
    <name type="synonym">Neptunus trituberculatus</name>
    <dbReference type="NCBI Taxonomy" id="210409"/>
    <lineage>
        <taxon>Eukaryota</taxon>
        <taxon>Metazoa</taxon>
        <taxon>Ecdysozoa</taxon>
        <taxon>Arthropoda</taxon>
        <taxon>Crustacea</taxon>
        <taxon>Multicrustacea</taxon>
        <taxon>Malacostraca</taxon>
        <taxon>Eumalacostraca</taxon>
        <taxon>Eucarida</taxon>
        <taxon>Decapoda</taxon>
        <taxon>Pleocyemata</taxon>
        <taxon>Brachyura</taxon>
        <taxon>Eubrachyura</taxon>
        <taxon>Portunoidea</taxon>
        <taxon>Portunidae</taxon>
        <taxon>Portuninae</taxon>
        <taxon>Portunus</taxon>
    </lineage>
</organism>
<dbReference type="SMART" id="SM00322">
    <property type="entry name" value="KH"/>
    <property type="match status" value="2"/>
</dbReference>
<dbReference type="AlphaFoldDB" id="A0A5B7CLA2"/>
<evidence type="ECO:0000259" key="3">
    <source>
        <dbReference type="SMART" id="SM00322"/>
    </source>
</evidence>
<evidence type="ECO:0000256" key="2">
    <source>
        <dbReference type="SAM" id="MobiDB-lite"/>
    </source>
</evidence>
<feature type="compositionally biased region" description="Basic and acidic residues" evidence="2">
    <location>
        <begin position="99"/>
        <end position="115"/>
    </location>
</feature>
<feature type="domain" description="K Homology" evidence="3">
    <location>
        <begin position="284"/>
        <end position="354"/>
    </location>
</feature>
<dbReference type="InterPro" id="IPR004087">
    <property type="entry name" value="KH_dom"/>
</dbReference>
<evidence type="ECO:0000256" key="1">
    <source>
        <dbReference type="PROSITE-ProRule" id="PRU00117"/>
    </source>
</evidence>
<dbReference type="GO" id="GO:0010468">
    <property type="term" value="P:regulation of gene expression"/>
    <property type="evidence" value="ECO:0007669"/>
    <property type="project" value="UniProtKB-ARBA"/>
</dbReference>
<dbReference type="Proteomes" id="UP000324222">
    <property type="component" value="Unassembled WGS sequence"/>
</dbReference>
<dbReference type="InterPro" id="IPR036612">
    <property type="entry name" value="KH_dom_type_1_sf"/>
</dbReference>